<dbReference type="GO" id="GO:0008757">
    <property type="term" value="F:S-adenosylmethionine-dependent methyltransferase activity"/>
    <property type="evidence" value="ECO:0007669"/>
    <property type="project" value="UniProtKB-ARBA"/>
</dbReference>
<dbReference type="InterPro" id="IPR029063">
    <property type="entry name" value="SAM-dependent_MTases_sf"/>
</dbReference>
<reference evidence="4" key="1">
    <citation type="submission" date="2020-10" db="EMBL/GenBank/DDBJ databases">
        <authorList>
            <person name="Gilroy R."/>
        </authorList>
    </citation>
    <scope>NUCLEOTIDE SEQUENCE</scope>
    <source>
        <strain evidence="4">ChiGjej3B3-5194</strain>
    </source>
</reference>
<dbReference type="SUPFAM" id="SSF53335">
    <property type="entry name" value="S-adenosyl-L-methionine-dependent methyltransferases"/>
    <property type="match status" value="1"/>
</dbReference>
<dbReference type="PROSITE" id="PS00092">
    <property type="entry name" value="N6_MTASE"/>
    <property type="match status" value="1"/>
</dbReference>
<proteinExistence type="predicted"/>
<dbReference type="GO" id="GO:0032259">
    <property type="term" value="P:methylation"/>
    <property type="evidence" value="ECO:0007669"/>
    <property type="project" value="UniProtKB-KW"/>
</dbReference>
<keyword evidence="1 4" id="KW-0489">Methyltransferase</keyword>
<reference evidence="4" key="2">
    <citation type="journal article" date="2021" name="PeerJ">
        <title>Extensive microbial diversity within the chicken gut microbiome revealed by metagenomics and culture.</title>
        <authorList>
            <person name="Gilroy R."/>
            <person name="Ravi A."/>
            <person name="Getino M."/>
            <person name="Pursley I."/>
            <person name="Horton D.L."/>
            <person name="Alikhan N.F."/>
            <person name="Baker D."/>
            <person name="Gharbi K."/>
            <person name="Hall N."/>
            <person name="Watson M."/>
            <person name="Adriaenssens E.M."/>
            <person name="Foster-Nyarko E."/>
            <person name="Jarju S."/>
            <person name="Secka A."/>
            <person name="Antonio M."/>
            <person name="Oren A."/>
            <person name="Chaudhuri R.R."/>
            <person name="La Ragione R."/>
            <person name="Hildebrand F."/>
            <person name="Pallen M.J."/>
        </authorList>
    </citation>
    <scope>NUCLEOTIDE SEQUENCE</scope>
    <source>
        <strain evidence="4">ChiGjej3B3-5194</strain>
    </source>
</reference>
<comment type="caution">
    <text evidence="4">The sequence shown here is derived from an EMBL/GenBank/DDBJ whole genome shotgun (WGS) entry which is preliminary data.</text>
</comment>
<dbReference type="InterPro" id="IPR050210">
    <property type="entry name" value="tRNA_Adenine-N(6)_MTase"/>
</dbReference>
<evidence type="ECO:0000256" key="2">
    <source>
        <dbReference type="ARBA" id="ARBA00022691"/>
    </source>
</evidence>
<dbReference type="AlphaFoldDB" id="A0A9D1FHD1"/>
<dbReference type="EMBL" id="DVJI01000012">
    <property type="protein sequence ID" value="HIS71058.1"/>
    <property type="molecule type" value="Genomic_DNA"/>
</dbReference>
<evidence type="ECO:0000313" key="5">
    <source>
        <dbReference type="Proteomes" id="UP000886742"/>
    </source>
</evidence>
<dbReference type="Gene3D" id="3.40.50.150">
    <property type="entry name" value="Vaccinia Virus protein VP39"/>
    <property type="match status" value="1"/>
</dbReference>
<sequence>MSQKQAIFTLMGGRVRMWRGQYNPTSDAVWLAAFAPRNAKSVLDVGVGTGGAGLCVAANFPRAKITGIDISPEMLTACEKNAVLNNCDMELIRTDITTWRTARTFDLVITNPPYFRGTPAAHNAHHNADLTLWTRRSIARVRPRGYFCTIIAADRMAQVLAEMTAHCGDIEIMPLFGAKKSAERVLMRGRVGTRGGTRLYAGLPMNYDAVLRDGLTIDAVLATLGWI</sequence>
<dbReference type="CDD" id="cd02440">
    <property type="entry name" value="AdoMet_MTases"/>
    <property type="match status" value="1"/>
</dbReference>
<keyword evidence="1 4" id="KW-0808">Transferase</keyword>
<dbReference type="Pfam" id="PF05175">
    <property type="entry name" value="MTS"/>
    <property type="match status" value="1"/>
</dbReference>
<evidence type="ECO:0000256" key="1">
    <source>
        <dbReference type="ARBA" id="ARBA00022603"/>
    </source>
</evidence>
<feature type="domain" description="Methyltransferase small" evidence="3">
    <location>
        <begin position="30"/>
        <end position="125"/>
    </location>
</feature>
<keyword evidence="2" id="KW-0949">S-adenosyl-L-methionine</keyword>
<evidence type="ECO:0000313" key="4">
    <source>
        <dbReference type="EMBL" id="HIS71058.1"/>
    </source>
</evidence>
<dbReference type="InterPro" id="IPR007848">
    <property type="entry name" value="Small_mtfrase_dom"/>
</dbReference>
<dbReference type="PANTHER" id="PTHR47739">
    <property type="entry name" value="TRNA1(VAL) (ADENINE(37)-N6)-METHYLTRANSFERASE"/>
    <property type="match status" value="1"/>
</dbReference>
<dbReference type="GO" id="GO:0008170">
    <property type="term" value="F:N-methyltransferase activity"/>
    <property type="evidence" value="ECO:0007669"/>
    <property type="project" value="UniProtKB-ARBA"/>
</dbReference>
<gene>
    <name evidence="4" type="ORF">IAD02_03695</name>
</gene>
<protein>
    <submittedName>
        <fullName evidence="4">Methyltransferase</fullName>
    </submittedName>
</protein>
<dbReference type="InterPro" id="IPR002052">
    <property type="entry name" value="DNA_methylase_N6_adenine_CS"/>
</dbReference>
<dbReference type="PANTHER" id="PTHR47739:SF1">
    <property type="entry name" value="TRNA1(VAL) (ADENINE(37)-N6)-METHYLTRANSFERASE"/>
    <property type="match status" value="1"/>
</dbReference>
<accession>A0A9D1FHD1</accession>
<dbReference type="Proteomes" id="UP000886742">
    <property type="component" value="Unassembled WGS sequence"/>
</dbReference>
<organism evidence="4 5">
    <name type="scientific">Candidatus Enterousia intestinigallinarum</name>
    <dbReference type="NCBI Taxonomy" id="2840790"/>
    <lineage>
        <taxon>Bacteria</taxon>
        <taxon>Pseudomonadati</taxon>
        <taxon>Pseudomonadota</taxon>
        <taxon>Alphaproteobacteria</taxon>
        <taxon>Candidatus Enterousia</taxon>
    </lineage>
</organism>
<name>A0A9D1FHD1_9PROT</name>
<evidence type="ECO:0000259" key="3">
    <source>
        <dbReference type="Pfam" id="PF05175"/>
    </source>
</evidence>
<dbReference type="GO" id="GO:0003676">
    <property type="term" value="F:nucleic acid binding"/>
    <property type="evidence" value="ECO:0007669"/>
    <property type="project" value="InterPro"/>
</dbReference>